<evidence type="ECO:0000256" key="3">
    <source>
        <dbReference type="ARBA" id="ARBA00022692"/>
    </source>
</evidence>
<feature type="region of interest" description="Disordered" evidence="6">
    <location>
        <begin position="26"/>
        <end position="49"/>
    </location>
</feature>
<evidence type="ECO:0000313" key="10">
    <source>
        <dbReference type="Proteomes" id="UP000248975"/>
    </source>
</evidence>
<evidence type="ECO:0000313" key="9">
    <source>
        <dbReference type="EMBL" id="PZQ96917.1"/>
    </source>
</evidence>
<feature type="transmembrane region" description="Helical" evidence="7">
    <location>
        <begin position="412"/>
        <end position="432"/>
    </location>
</feature>
<dbReference type="SUPFAM" id="SSF103473">
    <property type="entry name" value="MFS general substrate transporter"/>
    <property type="match status" value="1"/>
</dbReference>
<feature type="transmembrane region" description="Helical" evidence="7">
    <location>
        <begin position="322"/>
        <end position="341"/>
    </location>
</feature>
<evidence type="ECO:0000256" key="2">
    <source>
        <dbReference type="ARBA" id="ARBA00022475"/>
    </source>
</evidence>
<dbReference type="GO" id="GO:0005886">
    <property type="term" value="C:plasma membrane"/>
    <property type="evidence" value="ECO:0007669"/>
    <property type="project" value="UniProtKB-SubCell"/>
</dbReference>
<evidence type="ECO:0000256" key="4">
    <source>
        <dbReference type="ARBA" id="ARBA00022989"/>
    </source>
</evidence>
<dbReference type="InterPro" id="IPR036259">
    <property type="entry name" value="MFS_trans_sf"/>
</dbReference>
<dbReference type="PANTHER" id="PTHR43124">
    <property type="entry name" value="PURINE EFFLUX PUMP PBUE"/>
    <property type="match status" value="1"/>
</dbReference>
<dbReference type="InterPro" id="IPR011701">
    <property type="entry name" value="MFS"/>
</dbReference>
<evidence type="ECO:0000256" key="6">
    <source>
        <dbReference type="SAM" id="MobiDB-lite"/>
    </source>
</evidence>
<keyword evidence="2" id="KW-1003">Cell membrane</keyword>
<organism evidence="9 10">
    <name type="scientific">Cereibacter sphaeroides</name>
    <name type="common">Rhodobacter sphaeroides</name>
    <dbReference type="NCBI Taxonomy" id="1063"/>
    <lineage>
        <taxon>Bacteria</taxon>
        <taxon>Pseudomonadati</taxon>
        <taxon>Pseudomonadota</taxon>
        <taxon>Alphaproteobacteria</taxon>
        <taxon>Rhodobacterales</taxon>
        <taxon>Paracoccaceae</taxon>
        <taxon>Cereibacter</taxon>
    </lineage>
</organism>
<dbReference type="PROSITE" id="PS50850">
    <property type="entry name" value="MFS"/>
    <property type="match status" value="1"/>
</dbReference>
<feature type="transmembrane region" description="Helical" evidence="7">
    <location>
        <begin position="183"/>
        <end position="209"/>
    </location>
</feature>
<dbReference type="PANTHER" id="PTHR43124:SF10">
    <property type="entry name" value="PURINE EFFLUX PUMP PBUE"/>
    <property type="match status" value="1"/>
</dbReference>
<evidence type="ECO:0000256" key="1">
    <source>
        <dbReference type="ARBA" id="ARBA00004651"/>
    </source>
</evidence>
<evidence type="ECO:0000256" key="5">
    <source>
        <dbReference type="ARBA" id="ARBA00023136"/>
    </source>
</evidence>
<proteinExistence type="predicted"/>
<reference evidence="9 10" key="1">
    <citation type="submission" date="2017-08" db="EMBL/GenBank/DDBJ databases">
        <title>Infants hospitalized years apart are colonized by the same room-sourced microbial strains.</title>
        <authorList>
            <person name="Brooks B."/>
            <person name="Olm M.R."/>
            <person name="Firek B.A."/>
            <person name="Baker R."/>
            <person name="Thomas B.C."/>
            <person name="Morowitz M.J."/>
            <person name="Banfield J.F."/>
        </authorList>
    </citation>
    <scope>NUCLEOTIDE SEQUENCE [LARGE SCALE GENOMIC DNA]</scope>
    <source>
        <strain evidence="9">S2_003_000_R2_11</strain>
    </source>
</reference>
<gene>
    <name evidence="9" type="ORF">DI533_15265</name>
</gene>
<feature type="transmembrane region" description="Helical" evidence="7">
    <location>
        <begin position="254"/>
        <end position="277"/>
    </location>
</feature>
<accession>A0A2W5TMF7</accession>
<feature type="transmembrane region" description="Helical" evidence="7">
    <location>
        <begin position="124"/>
        <end position="142"/>
    </location>
</feature>
<feature type="transmembrane region" description="Helical" evidence="7">
    <location>
        <begin position="215"/>
        <end position="233"/>
    </location>
</feature>
<feature type="transmembrane region" description="Helical" evidence="7">
    <location>
        <begin position="292"/>
        <end position="315"/>
    </location>
</feature>
<keyword evidence="5 7" id="KW-0472">Membrane</keyword>
<evidence type="ECO:0000259" key="8">
    <source>
        <dbReference type="PROSITE" id="PS50850"/>
    </source>
</evidence>
<comment type="caution">
    <text evidence="9">The sequence shown here is derived from an EMBL/GenBank/DDBJ whole genome shotgun (WGS) entry which is preliminary data.</text>
</comment>
<dbReference type="EMBL" id="QFQS01000003">
    <property type="protein sequence ID" value="PZQ96917.1"/>
    <property type="molecule type" value="Genomic_DNA"/>
</dbReference>
<dbReference type="Pfam" id="PF07690">
    <property type="entry name" value="MFS_1"/>
    <property type="match status" value="1"/>
</dbReference>
<keyword evidence="4 7" id="KW-1133">Transmembrane helix</keyword>
<dbReference type="Proteomes" id="UP000248975">
    <property type="component" value="Unassembled WGS sequence"/>
</dbReference>
<feature type="transmembrane region" description="Helical" evidence="7">
    <location>
        <begin position="154"/>
        <end position="176"/>
    </location>
</feature>
<dbReference type="InterPro" id="IPR020846">
    <property type="entry name" value="MFS_dom"/>
</dbReference>
<feature type="compositionally biased region" description="Basic and acidic residues" evidence="6">
    <location>
        <begin position="34"/>
        <end position="43"/>
    </location>
</feature>
<feature type="transmembrane region" description="Helical" evidence="7">
    <location>
        <begin position="59"/>
        <end position="84"/>
    </location>
</feature>
<feature type="transmembrane region" description="Helical" evidence="7">
    <location>
        <begin position="96"/>
        <end position="115"/>
    </location>
</feature>
<dbReference type="Gene3D" id="1.20.1250.20">
    <property type="entry name" value="MFS general substrate transporter like domains"/>
    <property type="match status" value="1"/>
</dbReference>
<name>A0A2W5TMF7_CERSP</name>
<protein>
    <submittedName>
        <fullName evidence="9">MFS transporter</fullName>
    </submittedName>
</protein>
<sequence>MCSLPPADRQRATGPASRAFIFSNLAGATTGDPRPGRGPDQRAQRAARQAMTGQKSQRALWVLLFGNLIIGTGVLLPAGMLTAFMSELSIPASRAGLMMTVGGLVVGFGAPLLAASTSHIDRRLLLVAALVCYVVGHAAAAVTQDFRLLLALRALTVAGAAIFTPQAAATVGLLVSPERRGSAIAFIFIGWSLASVLGIPAGTVLGSIIGWRATFLLMAGLSGIGAIMVWMVLPAGLRVVPLQLSSWLRVLGDLRLMTVLAVTMFAMSGQFVLFTYISPILSGVYGLDPQHIALLLMFGGVAGVLGSMAAARFAATLGQERCIFWALVMLAAGVALVWIGWGDIRAFIPAMLMWQFGGFPANSLQQGRLVSLAPPLASATVALNTSFVYLGQSVGSATGGLLVTNGPTPDQALAAVAFIIVSIALSHIATLIRSKPA</sequence>
<dbReference type="InterPro" id="IPR050189">
    <property type="entry name" value="MFS_Efflux_Transporters"/>
</dbReference>
<dbReference type="CDD" id="cd17324">
    <property type="entry name" value="MFS_NepI_like"/>
    <property type="match status" value="1"/>
</dbReference>
<comment type="subcellular location">
    <subcellularLocation>
        <location evidence="1">Cell membrane</location>
        <topology evidence="1">Multi-pass membrane protein</topology>
    </subcellularLocation>
</comment>
<feature type="domain" description="Major facilitator superfamily (MFS) profile" evidence="8">
    <location>
        <begin position="59"/>
        <end position="437"/>
    </location>
</feature>
<dbReference type="GO" id="GO:0022857">
    <property type="term" value="F:transmembrane transporter activity"/>
    <property type="evidence" value="ECO:0007669"/>
    <property type="project" value="InterPro"/>
</dbReference>
<evidence type="ECO:0000256" key="7">
    <source>
        <dbReference type="SAM" id="Phobius"/>
    </source>
</evidence>
<dbReference type="AlphaFoldDB" id="A0A2W5TMF7"/>
<keyword evidence="3 7" id="KW-0812">Transmembrane</keyword>